<dbReference type="EMBL" id="UINC01001024">
    <property type="protein sequence ID" value="SUZ67890.1"/>
    <property type="molecule type" value="Genomic_DNA"/>
</dbReference>
<reference evidence="1" key="1">
    <citation type="submission" date="2018-05" db="EMBL/GenBank/DDBJ databases">
        <authorList>
            <person name="Lanie J.A."/>
            <person name="Ng W.-L."/>
            <person name="Kazmierczak K.M."/>
            <person name="Andrzejewski T.M."/>
            <person name="Davidsen T.M."/>
            <person name="Wayne K.J."/>
            <person name="Tettelin H."/>
            <person name="Glass J.I."/>
            <person name="Rusch D."/>
            <person name="Podicherti R."/>
            <person name="Tsui H.-C.T."/>
            <person name="Winkler M.E."/>
        </authorList>
    </citation>
    <scope>NUCLEOTIDE SEQUENCE</scope>
</reference>
<proteinExistence type="predicted"/>
<protein>
    <submittedName>
        <fullName evidence="1">Uncharacterized protein</fullName>
    </submittedName>
</protein>
<dbReference type="AlphaFoldDB" id="A0A381PLS3"/>
<accession>A0A381PLS3</accession>
<gene>
    <name evidence="1" type="ORF">METZ01_LOCUS20744</name>
</gene>
<evidence type="ECO:0000313" key="1">
    <source>
        <dbReference type="EMBL" id="SUZ67890.1"/>
    </source>
</evidence>
<name>A0A381PLS3_9ZZZZ</name>
<sequence length="59" mass="6773">MFIVFIVLSLVYVLGKILIYFSNIFNVKEVSLDVENEIENKINNLTNGKGRVLKITKLD</sequence>
<organism evidence="1">
    <name type="scientific">marine metagenome</name>
    <dbReference type="NCBI Taxonomy" id="408172"/>
    <lineage>
        <taxon>unclassified sequences</taxon>
        <taxon>metagenomes</taxon>
        <taxon>ecological metagenomes</taxon>
    </lineage>
</organism>